<dbReference type="PANTHER" id="PTHR47382">
    <property type="entry name" value="U-BOX DOMAIN-CONTAINING PROTEIN 52-LIKE"/>
    <property type="match status" value="1"/>
</dbReference>
<dbReference type="Gramene" id="PRQ40957">
    <property type="protein sequence ID" value="PRQ40957"/>
    <property type="gene ID" value="RchiOBHm_Chr4g0441781"/>
</dbReference>
<sequence length="275" mass="30541">MSIILLPQLDHHQSSVGIHSMLDVPSSLSLEAIQEFEEDCYPYCESDDEGSLFSIDFNCINHKTKPDQIIQEERVYHVAVDLMKSESSMDALLWTLSQAVTHSSSNIKTVYHVKLVHVFPPIRFIPSPLGLLPRSKVSPKMVNKYLAQERDKRTKLLEKYVAACLTAKVKVDVMFIESDTIAKAILNLIPTGNVKNLVVGTTISNLRKLRSRKGTGVANQILRNASPETTSCCDIKIICKGKEVVIDQLIGSPSSRSSNANSLSTQEDQDQEVAM</sequence>
<comment type="caution">
    <text evidence="2">The sequence shown here is derived from an EMBL/GenBank/DDBJ whole genome shotgun (WGS) entry which is preliminary data.</text>
</comment>
<dbReference type="InterPro" id="IPR014729">
    <property type="entry name" value="Rossmann-like_a/b/a_fold"/>
</dbReference>
<feature type="compositionally biased region" description="Low complexity" evidence="1">
    <location>
        <begin position="253"/>
        <end position="264"/>
    </location>
</feature>
<dbReference type="Proteomes" id="UP000238479">
    <property type="component" value="Chromosome 4"/>
</dbReference>
<dbReference type="OrthoDB" id="1654852at2759"/>
<dbReference type="Gene3D" id="3.40.50.620">
    <property type="entry name" value="HUPs"/>
    <property type="match status" value="1"/>
</dbReference>
<dbReference type="CDD" id="cd01989">
    <property type="entry name" value="USP_STK_Ubox_N"/>
    <property type="match status" value="1"/>
</dbReference>
<dbReference type="STRING" id="74649.A0A2P6R3D8"/>
<reference evidence="2 3" key="1">
    <citation type="journal article" date="2018" name="Nat. Genet.">
        <title>The Rosa genome provides new insights in the design of modern roses.</title>
        <authorList>
            <person name="Bendahmane M."/>
        </authorList>
    </citation>
    <scope>NUCLEOTIDE SEQUENCE [LARGE SCALE GENOMIC DNA]</scope>
    <source>
        <strain evidence="3">cv. Old Blush</strain>
    </source>
</reference>
<proteinExistence type="predicted"/>
<organism evidence="2 3">
    <name type="scientific">Rosa chinensis</name>
    <name type="common">China rose</name>
    <dbReference type="NCBI Taxonomy" id="74649"/>
    <lineage>
        <taxon>Eukaryota</taxon>
        <taxon>Viridiplantae</taxon>
        <taxon>Streptophyta</taxon>
        <taxon>Embryophyta</taxon>
        <taxon>Tracheophyta</taxon>
        <taxon>Spermatophyta</taxon>
        <taxon>Magnoliopsida</taxon>
        <taxon>eudicotyledons</taxon>
        <taxon>Gunneridae</taxon>
        <taxon>Pentapetalae</taxon>
        <taxon>rosids</taxon>
        <taxon>fabids</taxon>
        <taxon>Rosales</taxon>
        <taxon>Rosaceae</taxon>
        <taxon>Rosoideae</taxon>
        <taxon>Rosoideae incertae sedis</taxon>
        <taxon>Rosa</taxon>
    </lineage>
</organism>
<protein>
    <submittedName>
        <fullName evidence="2">Putative rossmann-like alpha/beta/alpha sandwich protein</fullName>
    </submittedName>
</protein>
<accession>A0A2P6R3D8</accession>
<keyword evidence="3" id="KW-1185">Reference proteome</keyword>
<dbReference type="SUPFAM" id="SSF52402">
    <property type="entry name" value="Adenine nucleotide alpha hydrolases-like"/>
    <property type="match status" value="1"/>
</dbReference>
<gene>
    <name evidence="2" type="ORF">RchiOBHm_Chr4g0441781</name>
</gene>
<dbReference type="PANTHER" id="PTHR47382:SF3">
    <property type="entry name" value="ADENINE NUCLEOTIDE ALPHA HYDROLASES-LIKE SUPERFAMILY PROTEIN"/>
    <property type="match status" value="1"/>
</dbReference>
<evidence type="ECO:0000313" key="3">
    <source>
        <dbReference type="Proteomes" id="UP000238479"/>
    </source>
</evidence>
<dbReference type="AlphaFoldDB" id="A0A2P6R3D8"/>
<feature type="region of interest" description="Disordered" evidence="1">
    <location>
        <begin position="253"/>
        <end position="275"/>
    </location>
</feature>
<evidence type="ECO:0000256" key="1">
    <source>
        <dbReference type="SAM" id="MobiDB-lite"/>
    </source>
</evidence>
<evidence type="ECO:0000313" key="2">
    <source>
        <dbReference type="EMBL" id="PRQ40957.1"/>
    </source>
</evidence>
<dbReference type="EMBL" id="PDCK01000042">
    <property type="protein sequence ID" value="PRQ40957.1"/>
    <property type="molecule type" value="Genomic_DNA"/>
</dbReference>
<name>A0A2P6R3D8_ROSCH</name>
<dbReference type="OMA" id="FHNHEEH"/>